<protein>
    <submittedName>
        <fullName evidence="2">Uncharacterized protein</fullName>
    </submittedName>
</protein>
<feature type="region of interest" description="Disordered" evidence="1">
    <location>
        <begin position="226"/>
        <end position="260"/>
    </location>
</feature>
<dbReference type="Proteomes" id="UP001243330">
    <property type="component" value="Unassembled WGS sequence"/>
</dbReference>
<keyword evidence="3" id="KW-1185">Reference proteome</keyword>
<feature type="compositionally biased region" description="Polar residues" evidence="1">
    <location>
        <begin position="465"/>
        <end position="478"/>
    </location>
</feature>
<organism evidence="2 3">
    <name type="scientific">Colletotrichum chrysophilum</name>
    <dbReference type="NCBI Taxonomy" id="1836956"/>
    <lineage>
        <taxon>Eukaryota</taxon>
        <taxon>Fungi</taxon>
        <taxon>Dikarya</taxon>
        <taxon>Ascomycota</taxon>
        <taxon>Pezizomycotina</taxon>
        <taxon>Sordariomycetes</taxon>
        <taxon>Hypocreomycetidae</taxon>
        <taxon>Glomerellales</taxon>
        <taxon>Glomerellaceae</taxon>
        <taxon>Colletotrichum</taxon>
        <taxon>Colletotrichum gloeosporioides species complex</taxon>
    </lineage>
</organism>
<evidence type="ECO:0000256" key="1">
    <source>
        <dbReference type="SAM" id="MobiDB-lite"/>
    </source>
</evidence>
<gene>
    <name evidence="2" type="ORF">CCHR01_13813</name>
</gene>
<feature type="region of interest" description="Disordered" evidence="1">
    <location>
        <begin position="47"/>
        <end position="73"/>
    </location>
</feature>
<reference evidence="2" key="1">
    <citation type="submission" date="2023-01" db="EMBL/GenBank/DDBJ databases">
        <title>Colletotrichum chrysophilum M932 genome sequence.</title>
        <authorList>
            <person name="Baroncelli R."/>
        </authorList>
    </citation>
    <scope>NUCLEOTIDE SEQUENCE</scope>
    <source>
        <strain evidence="2">M932</strain>
    </source>
</reference>
<dbReference type="AlphaFoldDB" id="A0AAD9AAT0"/>
<feature type="compositionally biased region" description="Low complexity" evidence="1">
    <location>
        <begin position="282"/>
        <end position="292"/>
    </location>
</feature>
<proteinExistence type="predicted"/>
<name>A0AAD9AAT0_9PEZI</name>
<dbReference type="EMBL" id="JAQOWY010000352">
    <property type="protein sequence ID" value="KAK1843550.1"/>
    <property type="molecule type" value="Genomic_DNA"/>
</dbReference>
<evidence type="ECO:0000313" key="2">
    <source>
        <dbReference type="EMBL" id="KAK1843550.1"/>
    </source>
</evidence>
<accession>A0AAD9AAT0</accession>
<sequence length="539" mass="58693">MTEGVMRAFVLELRVARWLPMDKEDTRHGPKQHATRRSLVTFQIWSRLSRQPHPDRQNKNRKPRGYIIPPSNPHFSPPYQQIFALPSMGRHLLTPNTPIHLAEYRDHDPQTDWPADAPLRSTFRVNQLVTSKRNRRMATDYSLRARQLLRYAAADPAQPHADTITNEHVRRARFLQPLYDPAADEEEDEERWPAQWAESVKSLRGFVTCRPWKEATEGYLAIVEEEKEDKAGEKDVAAAKDQEQPSAETAPGPEQSDNEAAQAAADLLNLSGLGSVLNLSGMGTVAPQTTPVKPAPPAPRRPRHIQTQTLQTPAMALTGGSSRLPVSTTLLPGARPLMAGGGRGAAKPLTPGREIATTDLYLPVGETAATVTHLSPRLGVTGRDTAYPSLNPGLGQTVQGTATFDPLPRVGETRRDTTNSSPAGGRYTSPNPFPSLGQTAPVPGAFPSVGNTATVPGAFPDFGETQDTPAALFSTSPNMFGPGGRQRNRANGLGRSRSVSPKGGNNPVIGGGFTEEEMERFRAWVAREERKKAREAGGK</sequence>
<feature type="region of interest" description="Disordered" evidence="1">
    <location>
        <begin position="391"/>
        <end position="514"/>
    </location>
</feature>
<comment type="caution">
    <text evidence="2">The sequence shown here is derived from an EMBL/GenBank/DDBJ whole genome shotgun (WGS) entry which is preliminary data.</text>
</comment>
<evidence type="ECO:0000313" key="3">
    <source>
        <dbReference type="Proteomes" id="UP001243330"/>
    </source>
</evidence>
<feature type="region of interest" description="Disordered" evidence="1">
    <location>
        <begin position="282"/>
        <end position="303"/>
    </location>
</feature>
<feature type="compositionally biased region" description="Basic and acidic residues" evidence="1">
    <location>
        <begin position="228"/>
        <end position="243"/>
    </location>
</feature>